<feature type="transmembrane region" description="Helical" evidence="6">
    <location>
        <begin position="110"/>
        <end position="131"/>
    </location>
</feature>
<evidence type="ECO:0000256" key="6">
    <source>
        <dbReference type="SAM" id="Phobius"/>
    </source>
</evidence>
<feature type="transmembrane region" description="Helical" evidence="6">
    <location>
        <begin position="210"/>
        <end position="227"/>
    </location>
</feature>
<dbReference type="KEGG" id="copr:Cop2CBH44_16700"/>
<feature type="transmembrane region" description="Helical" evidence="6">
    <location>
        <begin position="138"/>
        <end position="157"/>
    </location>
</feature>
<keyword evidence="2" id="KW-1003">Cell membrane</keyword>
<feature type="transmembrane region" description="Helical" evidence="6">
    <location>
        <begin position="368"/>
        <end position="386"/>
    </location>
</feature>
<evidence type="ECO:0000259" key="7">
    <source>
        <dbReference type="PROSITE" id="PS50850"/>
    </source>
</evidence>
<dbReference type="NCBIfam" id="NF002921">
    <property type="entry name" value="PRK03545.1"/>
    <property type="match status" value="1"/>
</dbReference>
<feature type="domain" description="Major facilitator superfamily (MFS) profile" evidence="7">
    <location>
        <begin position="15"/>
        <end position="392"/>
    </location>
</feature>
<feature type="transmembrane region" description="Helical" evidence="6">
    <location>
        <begin position="169"/>
        <end position="189"/>
    </location>
</feature>
<evidence type="ECO:0000256" key="3">
    <source>
        <dbReference type="ARBA" id="ARBA00022692"/>
    </source>
</evidence>
<dbReference type="RefSeq" id="WP_021931957.1">
    <property type="nucleotide sequence ID" value="NZ_AP023322.1"/>
</dbReference>
<keyword evidence="4 6" id="KW-1133">Transmembrane helix</keyword>
<gene>
    <name evidence="8" type="primary">sotB</name>
    <name evidence="8" type="ORF">Cop2CBH44_16700</name>
</gene>
<feature type="transmembrane region" description="Helical" evidence="6">
    <location>
        <begin position="12"/>
        <end position="32"/>
    </location>
</feature>
<sequence>MHIYHRNITLREWLPLLCLTFSAFIFNTSEFIPIGLLTDIATDLKITEAHTGLLISVYAWVVALTSLPLMLLVSKMEYRKLLLYTTILFIVSHILSALSIGYATLMISRIGVACSHAVFWSIASPLAVHIAPEGHRSMALGMIVTGTSIAMIVGLPLGRIIGLHIGWRMTFFCIAAIAFAIFLLLVIIFPKVPNRNSITLRMLPSILNNPVLLSIYCLTFIIVTAHYTGYSYIEPFLGQVAGLKDNWITLTLTAFGISGIIGSVLFSRYFDKHPYPFICFAVTGIATFLILLHLSSFNHYAVIVLCILWGIAITAFNLVFQAEVIRFAPQATTIAMSIYSGIYNLGIGSGALIGGMVCSHLSISDIGYVGGAIAIIASIYCIKKVLRLLIQK</sequence>
<keyword evidence="9" id="KW-1185">Reference proteome</keyword>
<evidence type="ECO:0000256" key="1">
    <source>
        <dbReference type="ARBA" id="ARBA00004651"/>
    </source>
</evidence>
<evidence type="ECO:0000313" key="8">
    <source>
        <dbReference type="EMBL" id="BCI63317.1"/>
    </source>
</evidence>
<dbReference type="CDD" id="cd17324">
    <property type="entry name" value="MFS_NepI_like"/>
    <property type="match status" value="1"/>
</dbReference>
<dbReference type="InterPro" id="IPR011701">
    <property type="entry name" value="MFS"/>
</dbReference>
<keyword evidence="5 6" id="KW-0472">Membrane</keyword>
<name>A0A7G1I0T4_9BACT</name>
<reference evidence="9" key="1">
    <citation type="submission" date="2020-07" db="EMBL/GenBank/DDBJ databases">
        <title>Complete genome sequencing of Coprobacter sp. strain 2CBH44.</title>
        <authorList>
            <person name="Sakamoto M."/>
            <person name="Murakami T."/>
            <person name="Mori H."/>
        </authorList>
    </citation>
    <scope>NUCLEOTIDE SEQUENCE [LARGE SCALE GENOMIC DNA]</scope>
    <source>
        <strain evidence="9">2CBH44</strain>
    </source>
</reference>
<keyword evidence="3 6" id="KW-0812">Transmembrane</keyword>
<dbReference type="InterPro" id="IPR050189">
    <property type="entry name" value="MFS_Efflux_Transporters"/>
</dbReference>
<dbReference type="PANTHER" id="PTHR43124">
    <property type="entry name" value="PURINE EFFLUX PUMP PBUE"/>
    <property type="match status" value="1"/>
</dbReference>
<evidence type="ECO:0000313" key="9">
    <source>
        <dbReference type="Proteomes" id="UP000594042"/>
    </source>
</evidence>
<evidence type="ECO:0000256" key="2">
    <source>
        <dbReference type="ARBA" id="ARBA00022475"/>
    </source>
</evidence>
<feature type="transmembrane region" description="Helical" evidence="6">
    <location>
        <begin position="52"/>
        <end position="74"/>
    </location>
</feature>
<dbReference type="AlphaFoldDB" id="A0A7G1I0T4"/>
<feature type="transmembrane region" description="Helical" evidence="6">
    <location>
        <begin position="300"/>
        <end position="320"/>
    </location>
</feature>
<organism evidence="8 9">
    <name type="scientific">Coprobacter secundus subsp. similis</name>
    <dbReference type="NCBI Taxonomy" id="2751153"/>
    <lineage>
        <taxon>Bacteria</taxon>
        <taxon>Pseudomonadati</taxon>
        <taxon>Bacteroidota</taxon>
        <taxon>Bacteroidia</taxon>
        <taxon>Bacteroidales</taxon>
        <taxon>Barnesiellaceae</taxon>
        <taxon>Coprobacter</taxon>
    </lineage>
</organism>
<dbReference type="GO" id="GO:0005886">
    <property type="term" value="C:plasma membrane"/>
    <property type="evidence" value="ECO:0007669"/>
    <property type="project" value="UniProtKB-SubCell"/>
</dbReference>
<feature type="transmembrane region" description="Helical" evidence="6">
    <location>
        <begin position="81"/>
        <end position="104"/>
    </location>
</feature>
<feature type="transmembrane region" description="Helical" evidence="6">
    <location>
        <begin position="275"/>
        <end position="294"/>
    </location>
</feature>
<feature type="transmembrane region" description="Helical" evidence="6">
    <location>
        <begin position="341"/>
        <end position="362"/>
    </location>
</feature>
<dbReference type="PANTHER" id="PTHR43124:SF4">
    <property type="entry name" value="SUGAR EFFLUX TRANSPORTER"/>
    <property type="match status" value="1"/>
</dbReference>
<dbReference type="EMBL" id="AP023322">
    <property type="protein sequence ID" value="BCI63317.1"/>
    <property type="molecule type" value="Genomic_DNA"/>
</dbReference>
<protein>
    <submittedName>
        <fullName evidence="8">Putative sugar efflux transporter</fullName>
    </submittedName>
</protein>
<proteinExistence type="predicted"/>
<dbReference type="PROSITE" id="PS50850">
    <property type="entry name" value="MFS"/>
    <property type="match status" value="1"/>
</dbReference>
<accession>A0A7G1I0T4</accession>
<evidence type="ECO:0000256" key="5">
    <source>
        <dbReference type="ARBA" id="ARBA00023136"/>
    </source>
</evidence>
<dbReference type="Gene3D" id="1.20.1250.20">
    <property type="entry name" value="MFS general substrate transporter like domains"/>
    <property type="match status" value="1"/>
</dbReference>
<dbReference type="Proteomes" id="UP000594042">
    <property type="component" value="Chromosome"/>
</dbReference>
<feature type="transmembrane region" description="Helical" evidence="6">
    <location>
        <begin position="247"/>
        <end position="266"/>
    </location>
</feature>
<dbReference type="Pfam" id="PF07690">
    <property type="entry name" value="MFS_1"/>
    <property type="match status" value="1"/>
</dbReference>
<dbReference type="InterPro" id="IPR036259">
    <property type="entry name" value="MFS_trans_sf"/>
</dbReference>
<dbReference type="SUPFAM" id="SSF103473">
    <property type="entry name" value="MFS general substrate transporter"/>
    <property type="match status" value="1"/>
</dbReference>
<dbReference type="InterPro" id="IPR020846">
    <property type="entry name" value="MFS_dom"/>
</dbReference>
<evidence type="ECO:0000256" key="4">
    <source>
        <dbReference type="ARBA" id="ARBA00022989"/>
    </source>
</evidence>
<comment type="subcellular location">
    <subcellularLocation>
        <location evidence="1">Cell membrane</location>
        <topology evidence="1">Multi-pass membrane protein</topology>
    </subcellularLocation>
</comment>
<dbReference type="GO" id="GO:0022857">
    <property type="term" value="F:transmembrane transporter activity"/>
    <property type="evidence" value="ECO:0007669"/>
    <property type="project" value="InterPro"/>
</dbReference>